<dbReference type="CDD" id="cd00180">
    <property type="entry name" value="PKc"/>
    <property type="match status" value="1"/>
</dbReference>
<dbReference type="OrthoDB" id="4062651at2759"/>
<evidence type="ECO:0000256" key="3">
    <source>
        <dbReference type="ARBA" id="ARBA00022777"/>
    </source>
</evidence>
<dbReference type="SUPFAM" id="SSF56112">
    <property type="entry name" value="Protein kinase-like (PK-like)"/>
    <property type="match status" value="1"/>
</dbReference>
<keyword evidence="3" id="KW-0418">Kinase</keyword>
<dbReference type="AlphaFoldDB" id="A0A6J3M4B6"/>
<evidence type="ECO:0000256" key="5">
    <source>
        <dbReference type="ARBA" id="ARBA00037982"/>
    </source>
</evidence>
<dbReference type="RefSeq" id="XP_033459912.1">
    <property type="nucleotide sequence ID" value="XM_033607022.1"/>
</dbReference>
<dbReference type="PROSITE" id="PS00108">
    <property type="entry name" value="PROTEIN_KINASE_ST"/>
    <property type="match status" value="1"/>
</dbReference>
<evidence type="ECO:0000256" key="1">
    <source>
        <dbReference type="ARBA" id="ARBA00022679"/>
    </source>
</evidence>
<evidence type="ECO:0000256" key="2">
    <source>
        <dbReference type="ARBA" id="ARBA00022741"/>
    </source>
</evidence>
<reference evidence="9" key="3">
    <citation type="submission" date="2025-08" db="UniProtKB">
        <authorList>
            <consortium name="RefSeq"/>
        </authorList>
    </citation>
    <scope>IDENTIFICATION</scope>
    <source>
        <strain evidence="9">CBS 342.82</strain>
    </source>
</reference>
<comment type="similarity">
    <text evidence="5">Belongs to the protein kinase superfamily. Ser/Thr protein kinase family. GCN2 subfamily.</text>
</comment>
<sequence>MSGVPGPDGFAGAENTCLGCSVWGSYCLIHGQYNVRVFEEAFTTNFVQASTPQLALNPDLHVEHSDPDPYQSGQEQNYPPLPLNLCNQNLQVPRNHDWYATSTSSASIQGSSRSSNPVAAGHFHDGIFSSISAGGADMSGLSAEIAEKSDPCFPPTPEVCLSHTGNAEALTSTVLGHEPPFTNGTVTDEQMSIFHRYQTKWKSEHRFPRDDEINALAILESLDPAAVRTWLVANFHQDPASNTTGSQIPQDAFQTIPQSVDSDIAHMTLRGIVQGEPQVIQQDRPQAVPQGVPQDVSQRLSQALQDVERLAARKNHSPCGESAQARQGPPNQVFKCPHCPFSSDKYDNFKRHIQTKYPQDFWHCQPCRQRRINNFVCHRADKIAKHLRDAHGLTGEDNATAKERSKVDFSAYFPTECPYWDGVRQCAQPLNSWVEYITHLKNHCLDRIPNGPWELRDRPDADDRDQPGSDNGGSSGANASSGLFPGGSQSRYGGQSEPSYSFSGYSQYANHSPGGCMHAQLEIQSLQDKCYAISSPDTISLVDTLHRRVVHKPLNAKYLALDYTMALDHCPHLKHFIMWTRASKKCARLPKSVGDLLKQAIAMTKDMGYQYIWIDILCGLQIDEGKRSGVYEQATSIIYTRGHKPEDDSMNFLICHSRTLQTVRSWTENTKSVVSFSHVHDLGRGSFGTVDKVKLTSGDQVKLTSTQEVFARKRFTKWRVGDPDQSAHLQEIELLQKFDHPNIARFVAAYIEEQALNVVMEPVADCDLKRYLLQPSKWPERRSSIANWYLSLASAVEHMHEKCQFRHGDLKPENILIFNNDVHIADLGFAQPLIKHQDLGLVQRSAATTRHATDTPKRIMLTPKYSPPGALSGRTPTHKSDIFSLGCVFLEMITIQHGRTLEELNAFILQMSPNAEKCVIYCRHINRLRMWLQSFAKQQLEAYDWTAIRLCYRMLDPDPKERPNATEISRILKEQYTTLATTLQSARLVAPKTSPRLEVAVAHPLTSCREAACYIGVWRHPKSCMNVAERMLAKSCAVIVNYVHNDSKQVKSARNIFSPTTLPTLCVDGTSVAIPELMHHFLRGYALTFATASVMYPTPVQEQRKRWQRAFRRLRLVVRTPLKASVRIGCGDSTRASVSDKNFAVDAQEATHSLDLDIPEPLEVSMTLEDEVSPLETFQPAQKTLAFQKIQLVRKRATSLQSDFKLGEKPPAKKTMTYTYNIDWGDVDPPKPKPDSTHHNQNVAVFERRDPVLINRCYHSGSQYAT</sequence>
<protein>
    <recommendedName>
        <fullName evidence="7">Protein kinase domain-containing protein</fullName>
    </recommendedName>
</protein>
<evidence type="ECO:0000313" key="9">
    <source>
        <dbReference type="RefSeq" id="XP_033459912.1"/>
    </source>
</evidence>
<dbReference type="GO" id="GO:0005737">
    <property type="term" value="C:cytoplasm"/>
    <property type="evidence" value="ECO:0007669"/>
    <property type="project" value="TreeGrafter"/>
</dbReference>
<feature type="compositionally biased region" description="Polar residues" evidence="6">
    <location>
        <begin position="487"/>
        <end position="498"/>
    </location>
</feature>
<dbReference type="InterPro" id="IPR011009">
    <property type="entry name" value="Kinase-like_dom_sf"/>
</dbReference>
<dbReference type="InterPro" id="IPR050339">
    <property type="entry name" value="CC_SR_Kinase"/>
</dbReference>
<keyword evidence="2" id="KW-0547">Nucleotide-binding</keyword>
<name>A0A6J3M4B6_9PEZI</name>
<evidence type="ECO:0000259" key="7">
    <source>
        <dbReference type="PROSITE" id="PS50011"/>
    </source>
</evidence>
<gene>
    <name evidence="9" type="ORF">K489DRAFT_401421</name>
</gene>
<dbReference type="PANTHER" id="PTHR11042:SF190">
    <property type="entry name" value="MITOSIS INHIBITOR PROTEIN KINASE MIK1"/>
    <property type="match status" value="1"/>
</dbReference>
<reference evidence="9" key="2">
    <citation type="submission" date="2020-04" db="EMBL/GenBank/DDBJ databases">
        <authorList>
            <consortium name="NCBI Genome Project"/>
        </authorList>
    </citation>
    <scope>NUCLEOTIDE SEQUENCE</scope>
    <source>
        <strain evidence="9">CBS 342.82</strain>
    </source>
</reference>
<organism evidence="9">
    <name type="scientific">Dissoconium aciculare CBS 342.82</name>
    <dbReference type="NCBI Taxonomy" id="1314786"/>
    <lineage>
        <taxon>Eukaryota</taxon>
        <taxon>Fungi</taxon>
        <taxon>Dikarya</taxon>
        <taxon>Ascomycota</taxon>
        <taxon>Pezizomycotina</taxon>
        <taxon>Dothideomycetes</taxon>
        <taxon>Dothideomycetidae</taxon>
        <taxon>Mycosphaerellales</taxon>
        <taxon>Dissoconiaceae</taxon>
        <taxon>Dissoconium</taxon>
    </lineage>
</organism>
<dbReference type="GO" id="GO:0004672">
    <property type="term" value="F:protein kinase activity"/>
    <property type="evidence" value="ECO:0007669"/>
    <property type="project" value="InterPro"/>
</dbReference>
<dbReference type="InterPro" id="IPR000719">
    <property type="entry name" value="Prot_kinase_dom"/>
</dbReference>
<evidence type="ECO:0000256" key="6">
    <source>
        <dbReference type="SAM" id="MobiDB-lite"/>
    </source>
</evidence>
<proteinExistence type="inferred from homology"/>
<dbReference type="GO" id="GO:0005524">
    <property type="term" value="F:ATP binding"/>
    <property type="evidence" value="ECO:0007669"/>
    <property type="project" value="UniProtKB-KW"/>
</dbReference>
<keyword evidence="1" id="KW-0808">Transferase</keyword>
<feature type="region of interest" description="Disordered" evidence="6">
    <location>
        <begin position="59"/>
        <end position="78"/>
    </location>
</feature>
<feature type="domain" description="Protein kinase" evidence="7">
    <location>
        <begin position="676"/>
        <end position="979"/>
    </location>
</feature>
<dbReference type="SMART" id="SM00220">
    <property type="entry name" value="S_TKc"/>
    <property type="match status" value="1"/>
</dbReference>
<dbReference type="Pfam" id="PF00069">
    <property type="entry name" value="Pkinase"/>
    <property type="match status" value="1"/>
</dbReference>
<dbReference type="GeneID" id="54364822"/>
<evidence type="ECO:0000256" key="4">
    <source>
        <dbReference type="ARBA" id="ARBA00022840"/>
    </source>
</evidence>
<evidence type="ECO:0000313" key="8">
    <source>
        <dbReference type="Proteomes" id="UP000504637"/>
    </source>
</evidence>
<feature type="compositionally biased region" description="Basic and acidic residues" evidence="6">
    <location>
        <begin position="454"/>
        <end position="467"/>
    </location>
</feature>
<dbReference type="Gene3D" id="1.10.510.10">
    <property type="entry name" value="Transferase(Phosphotransferase) domain 1"/>
    <property type="match status" value="1"/>
</dbReference>
<dbReference type="Proteomes" id="UP000504637">
    <property type="component" value="Unplaced"/>
</dbReference>
<dbReference type="PROSITE" id="PS50011">
    <property type="entry name" value="PROTEIN_KINASE_DOM"/>
    <property type="match status" value="1"/>
</dbReference>
<feature type="region of interest" description="Disordered" evidence="6">
    <location>
        <begin position="451"/>
        <end position="498"/>
    </location>
</feature>
<keyword evidence="8" id="KW-1185">Reference proteome</keyword>
<dbReference type="GO" id="GO:0005634">
    <property type="term" value="C:nucleus"/>
    <property type="evidence" value="ECO:0007669"/>
    <property type="project" value="TreeGrafter"/>
</dbReference>
<reference evidence="9" key="1">
    <citation type="submission" date="2020-01" db="EMBL/GenBank/DDBJ databases">
        <authorList>
            <consortium name="DOE Joint Genome Institute"/>
            <person name="Haridas S."/>
            <person name="Albert R."/>
            <person name="Binder M."/>
            <person name="Bloem J."/>
            <person name="Labutti K."/>
            <person name="Salamov A."/>
            <person name="Andreopoulos B."/>
            <person name="Baker S.E."/>
            <person name="Barry K."/>
            <person name="Bills G."/>
            <person name="Bluhm B.H."/>
            <person name="Cannon C."/>
            <person name="Castanera R."/>
            <person name="Culley D.E."/>
            <person name="Daum C."/>
            <person name="Ezra D."/>
            <person name="Gonzalez J.B."/>
            <person name="Henrissat B."/>
            <person name="Kuo A."/>
            <person name="Liang C."/>
            <person name="Lipzen A."/>
            <person name="Lutzoni F."/>
            <person name="Magnuson J."/>
            <person name="Mondo S."/>
            <person name="Nolan M."/>
            <person name="Ohm R."/>
            <person name="Pangilinan J."/>
            <person name="Park H.-J."/>
            <person name="Ramirez L."/>
            <person name="Alfaro M."/>
            <person name="Sun H."/>
            <person name="Tritt A."/>
            <person name="Yoshinaga Y."/>
            <person name="Zwiers L.-H."/>
            <person name="Turgeon B.G."/>
            <person name="Goodwin S.B."/>
            <person name="Spatafora J.W."/>
            <person name="Crous P.W."/>
            <person name="Grigoriev I.V."/>
        </authorList>
    </citation>
    <scope>NUCLEOTIDE SEQUENCE</scope>
    <source>
        <strain evidence="9">CBS 342.82</strain>
    </source>
</reference>
<dbReference type="PANTHER" id="PTHR11042">
    <property type="entry name" value="EUKARYOTIC TRANSLATION INITIATION FACTOR 2-ALPHA KINASE EIF2-ALPHA KINASE -RELATED"/>
    <property type="match status" value="1"/>
</dbReference>
<dbReference type="GO" id="GO:0110031">
    <property type="term" value="P:negative regulation of G2/MI transition of meiotic cell cycle"/>
    <property type="evidence" value="ECO:0007669"/>
    <property type="project" value="TreeGrafter"/>
</dbReference>
<accession>A0A6J3M4B6</accession>
<keyword evidence="4" id="KW-0067">ATP-binding</keyword>
<dbReference type="InterPro" id="IPR008271">
    <property type="entry name" value="Ser/Thr_kinase_AS"/>
</dbReference>
<dbReference type="Gene3D" id="3.30.200.20">
    <property type="entry name" value="Phosphorylase Kinase, domain 1"/>
    <property type="match status" value="1"/>
</dbReference>